<feature type="transmembrane region" description="Helical" evidence="8">
    <location>
        <begin position="12"/>
        <end position="34"/>
    </location>
</feature>
<keyword evidence="7 8" id="KW-0472">Membrane</keyword>
<evidence type="ECO:0000256" key="2">
    <source>
        <dbReference type="ARBA" id="ARBA00022448"/>
    </source>
</evidence>
<keyword evidence="2 8" id="KW-0813">Transport</keyword>
<dbReference type="PROSITE" id="PS50850">
    <property type="entry name" value="MFS"/>
    <property type="match status" value="1"/>
</dbReference>
<dbReference type="GO" id="GO:0022857">
    <property type="term" value="F:transmembrane transporter activity"/>
    <property type="evidence" value="ECO:0007669"/>
    <property type="project" value="UniProtKB-UniRule"/>
</dbReference>
<organism evidence="10 11">
    <name type="scientific">Providencia stuartii (strain MRSN 2154)</name>
    <dbReference type="NCBI Taxonomy" id="1157951"/>
    <lineage>
        <taxon>Bacteria</taxon>
        <taxon>Pseudomonadati</taxon>
        <taxon>Pseudomonadota</taxon>
        <taxon>Gammaproteobacteria</taxon>
        <taxon>Enterobacterales</taxon>
        <taxon>Morganellaceae</taxon>
        <taxon>Providencia</taxon>
    </lineage>
</organism>
<feature type="transmembrane region" description="Helical" evidence="8">
    <location>
        <begin position="218"/>
        <end position="240"/>
    </location>
</feature>
<feature type="transmembrane region" description="Helical" evidence="8">
    <location>
        <begin position="46"/>
        <end position="66"/>
    </location>
</feature>
<evidence type="ECO:0000259" key="9">
    <source>
        <dbReference type="PROSITE" id="PS50850"/>
    </source>
</evidence>
<dbReference type="NCBIfam" id="NF003477">
    <property type="entry name" value="PRK05122.1"/>
    <property type="match status" value="1"/>
</dbReference>
<dbReference type="HOGENOM" id="CLU_001265_10_3_6"/>
<feature type="transmembrane region" description="Helical" evidence="8">
    <location>
        <begin position="147"/>
        <end position="167"/>
    </location>
</feature>
<keyword evidence="5 8" id="KW-0812">Transmembrane</keyword>
<protein>
    <recommendedName>
        <fullName evidence="8">Uncharacterized MFS-type transporter S70_09635</fullName>
    </recommendedName>
</protein>
<dbReference type="InterPro" id="IPR037541">
    <property type="entry name" value="MFS_YfcJ"/>
</dbReference>
<reference evidence="10 11" key="1">
    <citation type="journal article" date="2012" name="J. Bacteriol.">
        <title>Complete Genome Sequence of Providencia stuartii Clinical Isolate MRSN 2154.</title>
        <authorList>
            <person name="Clifford R.J."/>
            <person name="Hang J."/>
            <person name="Riley M.C."/>
            <person name="Onmus-Leone F."/>
            <person name="Kuschner R.A."/>
            <person name="Lesho E.P."/>
            <person name="Waterman P.E."/>
        </authorList>
    </citation>
    <scope>NUCLEOTIDE SEQUENCE [LARGE SCALE GENOMIC DNA]</scope>
    <source>
        <strain evidence="10 11">MRSN 2154</strain>
    </source>
</reference>
<gene>
    <name evidence="10" type="ordered locus">S70_09635</name>
</gene>
<evidence type="ECO:0000256" key="3">
    <source>
        <dbReference type="ARBA" id="ARBA00022475"/>
    </source>
</evidence>
<feature type="transmembrane region" description="Helical" evidence="8">
    <location>
        <begin position="300"/>
        <end position="323"/>
    </location>
</feature>
<dbReference type="Pfam" id="PF07690">
    <property type="entry name" value="MFS_1"/>
    <property type="match status" value="1"/>
</dbReference>
<keyword evidence="3 8" id="KW-1003">Cell membrane</keyword>
<comment type="similarity">
    <text evidence="8">Belongs to the major facilitator superfamily. YfcJ family.</text>
</comment>
<dbReference type="Proteomes" id="UP000005012">
    <property type="component" value="Chromosome"/>
</dbReference>
<evidence type="ECO:0000256" key="4">
    <source>
        <dbReference type="ARBA" id="ARBA00022519"/>
    </source>
</evidence>
<feature type="transmembrane region" description="Helical" evidence="8">
    <location>
        <begin position="276"/>
        <end position="294"/>
    </location>
</feature>
<evidence type="ECO:0000313" key="10">
    <source>
        <dbReference type="EMBL" id="AFH93787.1"/>
    </source>
</evidence>
<dbReference type="PANTHER" id="PTHR23517:SF1">
    <property type="match status" value="1"/>
</dbReference>
<evidence type="ECO:0000256" key="6">
    <source>
        <dbReference type="ARBA" id="ARBA00022989"/>
    </source>
</evidence>
<feature type="transmembrane region" description="Helical" evidence="8">
    <location>
        <begin position="246"/>
        <end position="264"/>
    </location>
</feature>
<feature type="transmembrane region" description="Helical" evidence="8">
    <location>
        <begin position="365"/>
        <end position="384"/>
    </location>
</feature>
<dbReference type="Gene3D" id="1.20.1250.20">
    <property type="entry name" value="MFS general substrate transporter like domains"/>
    <property type="match status" value="1"/>
</dbReference>
<evidence type="ECO:0000313" key="11">
    <source>
        <dbReference type="Proteomes" id="UP000005012"/>
    </source>
</evidence>
<dbReference type="HAMAP" id="MF_02091">
    <property type="entry name" value="MFS_YfcJ"/>
    <property type="match status" value="1"/>
</dbReference>
<dbReference type="InterPro" id="IPR036259">
    <property type="entry name" value="MFS_trans_sf"/>
</dbReference>
<evidence type="ECO:0000256" key="8">
    <source>
        <dbReference type="HAMAP-Rule" id="MF_02091"/>
    </source>
</evidence>
<comment type="subcellular location">
    <subcellularLocation>
        <location evidence="8">Cell inner membrane</location>
        <topology evidence="8">Multi-pass membrane protein</topology>
    </subcellularLocation>
    <subcellularLocation>
        <location evidence="1">Cell membrane</location>
        <topology evidence="1">Multi-pass membrane protein</topology>
    </subcellularLocation>
</comment>
<feature type="transmembrane region" description="Helical" evidence="8">
    <location>
        <begin position="335"/>
        <end position="359"/>
    </location>
</feature>
<evidence type="ECO:0000256" key="7">
    <source>
        <dbReference type="ARBA" id="ARBA00023136"/>
    </source>
</evidence>
<dbReference type="NCBIfam" id="NF009048">
    <property type="entry name" value="PRK12382.1"/>
    <property type="match status" value="1"/>
</dbReference>
<feature type="transmembrane region" description="Helical" evidence="8">
    <location>
        <begin position="78"/>
        <end position="99"/>
    </location>
</feature>
<accession>A0A140NM84</accession>
<dbReference type="SUPFAM" id="SSF103473">
    <property type="entry name" value="MFS general substrate transporter"/>
    <property type="match status" value="1"/>
</dbReference>
<feature type="transmembrane region" description="Helical" evidence="8">
    <location>
        <begin position="173"/>
        <end position="197"/>
    </location>
</feature>
<evidence type="ECO:0000256" key="1">
    <source>
        <dbReference type="ARBA" id="ARBA00004651"/>
    </source>
</evidence>
<evidence type="ECO:0000256" key="5">
    <source>
        <dbReference type="ARBA" id="ARBA00022692"/>
    </source>
</evidence>
<dbReference type="AlphaFoldDB" id="A0A140NM84"/>
<dbReference type="RefSeq" id="WP_014657069.1">
    <property type="nucleotide sequence ID" value="NC_017731.1"/>
</dbReference>
<sequence length="391" mass="41301">MSVSASHSSMPLFRISAAMFFSYMTVGLPLTVIPLFVHQELGFSDVWVGVVVGIQFLATVLTRGYAGRLADQKGAKRTTLQGMCACGISGGFCLIAVLLPLAPLYQILLLMVGRLVLGLGESQLLTGNLTWGMRLVGATQAGKVMSWNGMAIYGSLAVGAPLGLVIYQHYGFVAVSAMVMLLPCISLLINGTVPAVAPLHGKWLPFWSVIRKIWKMGIILALKGIGFAAIGTFISLYFVSEQWGNAGLALSAFGCTFVLVRVLWGGLPDKMNGYRVAVVSLAVEFVGLLILWAAPVYGVALLGAALTGAGCSLVYPAVGTEVVKTVAPQMRGTALGGYSAFQDIAYGITGPLAGMAVVYLGYRGIYFIAALCVLFALIMTLSAIRHTQKVT</sequence>
<keyword evidence="4 8" id="KW-0997">Cell inner membrane</keyword>
<dbReference type="KEGG" id="psi:S70_09635"/>
<dbReference type="PATRIC" id="fig|1157951.4.peg.1931"/>
<comment type="caution">
    <text evidence="8">Lacks conserved residue(s) required for the propagation of feature annotation.</text>
</comment>
<dbReference type="PANTHER" id="PTHR23517">
    <property type="entry name" value="RESISTANCE PROTEIN MDTM, PUTATIVE-RELATED-RELATED"/>
    <property type="match status" value="1"/>
</dbReference>
<feature type="domain" description="Major facilitator superfamily (MFS) profile" evidence="9">
    <location>
        <begin position="179"/>
        <end position="391"/>
    </location>
</feature>
<dbReference type="InterPro" id="IPR020846">
    <property type="entry name" value="MFS_dom"/>
</dbReference>
<dbReference type="InterPro" id="IPR050171">
    <property type="entry name" value="MFS_Transporters"/>
</dbReference>
<dbReference type="InterPro" id="IPR011701">
    <property type="entry name" value="MFS"/>
</dbReference>
<keyword evidence="6 8" id="KW-1133">Transmembrane helix</keyword>
<dbReference type="GO" id="GO:0005886">
    <property type="term" value="C:plasma membrane"/>
    <property type="evidence" value="ECO:0007669"/>
    <property type="project" value="UniProtKB-SubCell"/>
</dbReference>
<dbReference type="OrthoDB" id="322544at2"/>
<name>A0A140NM84_PROSM</name>
<dbReference type="CDD" id="cd17489">
    <property type="entry name" value="MFS_YfcJ_like"/>
    <property type="match status" value="1"/>
</dbReference>
<reference evidence="11" key="2">
    <citation type="submission" date="2012-04" db="EMBL/GenBank/DDBJ databases">
        <title>Complete genome sequence of Providencia stuartii clinical isolate MRSN 2154.</title>
        <authorList>
            <person name="Clifford R.J."/>
            <person name="Hang J."/>
            <person name="Riley M.C."/>
            <person name="Onmus-Leone F."/>
            <person name="Kuschner R.A."/>
            <person name="Lesho E.P."/>
            <person name="Waterman P.E."/>
        </authorList>
    </citation>
    <scope>NUCLEOTIDE SEQUENCE [LARGE SCALE GENOMIC DNA]</scope>
    <source>
        <strain evidence="11">MRSN 2154</strain>
    </source>
</reference>
<proteinExistence type="inferred from homology"/>
<dbReference type="GeneID" id="93517414"/>
<dbReference type="EMBL" id="CP003488">
    <property type="protein sequence ID" value="AFH93787.1"/>
    <property type="molecule type" value="Genomic_DNA"/>
</dbReference>